<name>A0A166HN34_9AGAM</name>
<proteinExistence type="predicted"/>
<feature type="transmembrane region" description="Helical" evidence="1">
    <location>
        <begin position="91"/>
        <end position="112"/>
    </location>
</feature>
<sequence length="117" mass="13259">MGDGIRGLFQGVQQVFCQCFSLCFAFTSFLGFDGKRFKNSWWMIRATPSLACSGATHFSFRLRSLYASNAFSRDLLTPYGLYLNDPRFFPWVSWLSLSVACGLEVLTILTNLSMIEL</sequence>
<keyword evidence="3" id="KW-1185">Reference proteome</keyword>
<dbReference type="EMBL" id="KV428010">
    <property type="protein sequence ID" value="KZT42892.1"/>
    <property type="molecule type" value="Genomic_DNA"/>
</dbReference>
<dbReference type="AlphaFoldDB" id="A0A166HN34"/>
<organism evidence="2 3">
    <name type="scientific">Sistotremastrum suecicum HHB10207 ss-3</name>
    <dbReference type="NCBI Taxonomy" id="1314776"/>
    <lineage>
        <taxon>Eukaryota</taxon>
        <taxon>Fungi</taxon>
        <taxon>Dikarya</taxon>
        <taxon>Basidiomycota</taxon>
        <taxon>Agaricomycotina</taxon>
        <taxon>Agaricomycetes</taxon>
        <taxon>Sistotremastrales</taxon>
        <taxon>Sistotremastraceae</taxon>
        <taxon>Sistotremastrum</taxon>
    </lineage>
</organism>
<evidence type="ECO:0000313" key="2">
    <source>
        <dbReference type="EMBL" id="KZT42892.1"/>
    </source>
</evidence>
<dbReference type="Proteomes" id="UP000076798">
    <property type="component" value="Unassembled WGS sequence"/>
</dbReference>
<evidence type="ECO:0000313" key="3">
    <source>
        <dbReference type="Proteomes" id="UP000076798"/>
    </source>
</evidence>
<keyword evidence="1" id="KW-0472">Membrane</keyword>
<evidence type="ECO:0000256" key="1">
    <source>
        <dbReference type="SAM" id="Phobius"/>
    </source>
</evidence>
<reference evidence="2 3" key="1">
    <citation type="journal article" date="2016" name="Mol. Biol. Evol.">
        <title>Comparative Genomics of Early-Diverging Mushroom-Forming Fungi Provides Insights into the Origins of Lignocellulose Decay Capabilities.</title>
        <authorList>
            <person name="Nagy L.G."/>
            <person name="Riley R."/>
            <person name="Tritt A."/>
            <person name="Adam C."/>
            <person name="Daum C."/>
            <person name="Floudas D."/>
            <person name="Sun H."/>
            <person name="Yadav J.S."/>
            <person name="Pangilinan J."/>
            <person name="Larsson K.H."/>
            <person name="Matsuura K."/>
            <person name="Barry K."/>
            <person name="Labutti K."/>
            <person name="Kuo R."/>
            <person name="Ohm R.A."/>
            <person name="Bhattacharya S.S."/>
            <person name="Shirouzu T."/>
            <person name="Yoshinaga Y."/>
            <person name="Martin F.M."/>
            <person name="Grigoriev I.V."/>
            <person name="Hibbett D.S."/>
        </authorList>
    </citation>
    <scope>NUCLEOTIDE SEQUENCE [LARGE SCALE GENOMIC DNA]</scope>
    <source>
        <strain evidence="2 3">HHB10207 ss-3</strain>
    </source>
</reference>
<feature type="transmembrane region" description="Helical" evidence="1">
    <location>
        <begin position="12"/>
        <end position="32"/>
    </location>
</feature>
<keyword evidence="1" id="KW-1133">Transmembrane helix</keyword>
<protein>
    <submittedName>
        <fullName evidence="2">Uncharacterized protein</fullName>
    </submittedName>
</protein>
<accession>A0A166HN34</accession>
<keyword evidence="1" id="KW-0812">Transmembrane</keyword>
<gene>
    <name evidence="2" type="ORF">SISSUDRAFT_793166</name>
</gene>